<evidence type="ECO:0000256" key="2">
    <source>
        <dbReference type="ARBA" id="ARBA00022448"/>
    </source>
</evidence>
<dbReference type="CDD" id="cd17325">
    <property type="entry name" value="MFS_MdtG_SLC18_like"/>
    <property type="match status" value="1"/>
</dbReference>
<evidence type="ECO:0000256" key="1">
    <source>
        <dbReference type="ARBA" id="ARBA00004141"/>
    </source>
</evidence>
<evidence type="ECO:0000256" key="3">
    <source>
        <dbReference type="ARBA" id="ARBA00022692"/>
    </source>
</evidence>
<dbReference type="Gene3D" id="1.20.1250.20">
    <property type="entry name" value="MFS general substrate transporter like domains"/>
    <property type="match status" value="2"/>
</dbReference>
<feature type="transmembrane region" description="Helical" evidence="6">
    <location>
        <begin position="265"/>
        <end position="283"/>
    </location>
</feature>
<accession>A0A7S2W5T5</accession>
<dbReference type="PANTHER" id="PTHR23506:SF23">
    <property type="entry name" value="GH10249P"/>
    <property type="match status" value="1"/>
</dbReference>
<dbReference type="InterPro" id="IPR011701">
    <property type="entry name" value="MFS"/>
</dbReference>
<feature type="transmembrane region" description="Helical" evidence="6">
    <location>
        <begin position="295"/>
        <end position="312"/>
    </location>
</feature>
<dbReference type="AlphaFoldDB" id="A0A7S2W5T5"/>
<feature type="transmembrane region" description="Helical" evidence="6">
    <location>
        <begin position="410"/>
        <end position="431"/>
    </location>
</feature>
<feature type="transmembrane region" description="Helical" evidence="6">
    <location>
        <begin position="375"/>
        <end position="398"/>
    </location>
</feature>
<keyword evidence="3 6" id="KW-0812">Transmembrane</keyword>
<evidence type="ECO:0000313" key="8">
    <source>
        <dbReference type="EMBL" id="CAD9668735.1"/>
    </source>
</evidence>
<evidence type="ECO:0000256" key="6">
    <source>
        <dbReference type="SAM" id="Phobius"/>
    </source>
</evidence>
<dbReference type="InterPro" id="IPR020846">
    <property type="entry name" value="MFS_dom"/>
</dbReference>
<dbReference type="InterPro" id="IPR050930">
    <property type="entry name" value="MFS_Vesicular_Transporter"/>
</dbReference>
<comment type="subcellular location">
    <subcellularLocation>
        <location evidence="1">Membrane</location>
        <topology evidence="1">Multi-pass membrane protein</topology>
    </subcellularLocation>
</comment>
<organism evidence="8">
    <name type="scientific">Eucampia antarctica</name>
    <dbReference type="NCBI Taxonomy" id="49252"/>
    <lineage>
        <taxon>Eukaryota</taxon>
        <taxon>Sar</taxon>
        <taxon>Stramenopiles</taxon>
        <taxon>Ochrophyta</taxon>
        <taxon>Bacillariophyta</taxon>
        <taxon>Mediophyceae</taxon>
        <taxon>Biddulphiophycidae</taxon>
        <taxon>Hemiaulales</taxon>
        <taxon>Hemiaulaceae</taxon>
        <taxon>Eucampia</taxon>
    </lineage>
</organism>
<dbReference type="InterPro" id="IPR036259">
    <property type="entry name" value="MFS_trans_sf"/>
</dbReference>
<dbReference type="SUPFAM" id="SSF103473">
    <property type="entry name" value="MFS general substrate transporter"/>
    <property type="match status" value="1"/>
</dbReference>
<dbReference type="Pfam" id="PF07690">
    <property type="entry name" value="MFS_1"/>
    <property type="match status" value="1"/>
</dbReference>
<gene>
    <name evidence="8" type="ORF">EANT1437_LOCUS6295</name>
</gene>
<keyword evidence="5 6" id="KW-0472">Membrane</keyword>
<name>A0A7S2W5T5_9STRA</name>
<sequence length="461" mass="48892">MCKADEKTKSTEPDREWYYLGVYLTLALVCCADQVFSMLMAFYPAVVEDKGLSPTLTGVLFGSFAFFSVVANIFATTLTKKYGSSRTLTISTFVLALSVLAYAFTDMVEELNLYFTVCFLLRTVQGLTSGCIEVAALGILMRSVPQEKAGDTVGWLESARALGMIGGPLVGSSIYSSFGYSGPFLFSAMLVGGIGVVMVTTGFSSNKSNESTSTGTSTTMRIVKLPVIGACLCTMLLCSAAITFFEPTLEPFLNRDPYKLSDVHVAIIYTTAIISFGVGAGVSGDITSRLGNVPTLTYSLLVTALGFFIAAPPETFTGPLSIFAFLYAEKYVIHQMILALFLIGGGVGISVAPYSKILIDEAANIGLSVDASSDAISSITAIAFSVGAAIGPFSSGILVDNMGFRKSCSLFGYVCGIAGIIILYYIGGVVAKQKLTQTDEKNETGQLLDNANEKTYDSILV</sequence>
<evidence type="ECO:0000256" key="5">
    <source>
        <dbReference type="ARBA" id="ARBA00023136"/>
    </source>
</evidence>
<dbReference type="GO" id="GO:0022857">
    <property type="term" value="F:transmembrane transporter activity"/>
    <property type="evidence" value="ECO:0007669"/>
    <property type="project" value="InterPro"/>
</dbReference>
<protein>
    <recommendedName>
        <fullName evidence="7">Major facilitator superfamily (MFS) profile domain-containing protein</fullName>
    </recommendedName>
</protein>
<feature type="domain" description="Major facilitator superfamily (MFS) profile" evidence="7">
    <location>
        <begin position="20"/>
        <end position="430"/>
    </location>
</feature>
<dbReference type="GO" id="GO:0016020">
    <property type="term" value="C:membrane"/>
    <property type="evidence" value="ECO:0007669"/>
    <property type="project" value="UniProtKB-SubCell"/>
</dbReference>
<feature type="transmembrane region" description="Helical" evidence="6">
    <location>
        <begin position="225"/>
        <end position="245"/>
    </location>
</feature>
<reference evidence="8" key="1">
    <citation type="submission" date="2021-01" db="EMBL/GenBank/DDBJ databases">
        <authorList>
            <person name="Corre E."/>
            <person name="Pelletier E."/>
            <person name="Niang G."/>
            <person name="Scheremetjew M."/>
            <person name="Finn R."/>
            <person name="Kale V."/>
            <person name="Holt S."/>
            <person name="Cochrane G."/>
            <person name="Meng A."/>
            <person name="Brown T."/>
            <person name="Cohen L."/>
        </authorList>
    </citation>
    <scope>NUCLEOTIDE SEQUENCE</scope>
    <source>
        <strain evidence="8">CCMP1452</strain>
    </source>
</reference>
<dbReference type="PROSITE" id="PS50850">
    <property type="entry name" value="MFS"/>
    <property type="match status" value="1"/>
</dbReference>
<keyword evidence="4 6" id="KW-1133">Transmembrane helix</keyword>
<feature type="transmembrane region" description="Helical" evidence="6">
    <location>
        <begin position="87"/>
        <end position="105"/>
    </location>
</feature>
<evidence type="ECO:0000256" key="4">
    <source>
        <dbReference type="ARBA" id="ARBA00022989"/>
    </source>
</evidence>
<feature type="transmembrane region" description="Helical" evidence="6">
    <location>
        <begin position="17"/>
        <end position="43"/>
    </location>
</feature>
<keyword evidence="2" id="KW-0813">Transport</keyword>
<feature type="transmembrane region" description="Helical" evidence="6">
    <location>
        <begin position="55"/>
        <end position="75"/>
    </location>
</feature>
<dbReference type="EMBL" id="HBHI01012338">
    <property type="protein sequence ID" value="CAD9668735.1"/>
    <property type="molecule type" value="Transcribed_RNA"/>
</dbReference>
<feature type="transmembrane region" description="Helical" evidence="6">
    <location>
        <begin position="184"/>
        <end position="204"/>
    </location>
</feature>
<proteinExistence type="predicted"/>
<evidence type="ECO:0000259" key="7">
    <source>
        <dbReference type="PROSITE" id="PS50850"/>
    </source>
</evidence>
<dbReference type="PANTHER" id="PTHR23506">
    <property type="entry name" value="GH10249P"/>
    <property type="match status" value="1"/>
</dbReference>
<feature type="transmembrane region" description="Helical" evidence="6">
    <location>
        <begin position="332"/>
        <end position="354"/>
    </location>
</feature>